<keyword evidence="1 4" id="KW-0378">Hydrolase</keyword>
<sequence length="274" mass="30617">MDSLIYELKNGLKSMKIGLVLSGGGARGIMHLGVIKALQERGVVISDIAGTSAGAIVGAMISHGYTPDEVLSKLLKINFLKYLRPSFNGPGLLRMDKVEELYLELLPHDSFESLKIPLTVTATDIEAGEIVYFQSGPLIRPLMASSCLPGIFEPIRYNKKLFVDGAVLNNLPIEPLVQKGIEFLIGVNCNPPRLDKPIRSMRTVIERSLLLAVRNKTQERIQQCHLVFEPKEVEKYDIFDVRKARDIFLTGYHSVMKSPEKLQVLENYGNLIKR</sequence>
<dbReference type="InterPro" id="IPR016035">
    <property type="entry name" value="Acyl_Trfase/lysoPLipase"/>
</dbReference>
<organism evidence="6 7">
    <name type="scientific">Runella slithyformis (strain ATCC 29530 / DSM 19594 / LMG 11500 / NCIMB 11436 / LSU 4)</name>
    <dbReference type="NCBI Taxonomy" id="761193"/>
    <lineage>
        <taxon>Bacteria</taxon>
        <taxon>Pseudomonadati</taxon>
        <taxon>Bacteroidota</taxon>
        <taxon>Cytophagia</taxon>
        <taxon>Cytophagales</taxon>
        <taxon>Spirosomataceae</taxon>
        <taxon>Runella</taxon>
    </lineage>
</organism>
<feature type="active site" description="Proton acceptor" evidence="4">
    <location>
        <position position="164"/>
    </location>
</feature>
<keyword evidence="7" id="KW-1185">Reference proteome</keyword>
<feature type="domain" description="PNPLA" evidence="5">
    <location>
        <begin position="19"/>
        <end position="177"/>
    </location>
</feature>
<dbReference type="InterPro" id="IPR050301">
    <property type="entry name" value="NTE"/>
</dbReference>
<dbReference type="Pfam" id="PF01734">
    <property type="entry name" value="Patatin"/>
    <property type="match status" value="1"/>
</dbReference>
<keyword evidence="2 4" id="KW-0442">Lipid degradation</keyword>
<evidence type="ECO:0000256" key="4">
    <source>
        <dbReference type="PROSITE-ProRule" id="PRU01161"/>
    </source>
</evidence>
<feature type="short sequence motif" description="GXGXXG" evidence="4">
    <location>
        <begin position="23"/>
        <end position="28"/>
    </location>
</feature>
<dbReference type="PANTHER" id="PTHR14226">
    <property type="entry name" value="NEUROPATHY TARGET ESTERASE/SWISS CHEESE D.MELANOGASTER"/>
    <property type="match status" value="1"/>
</dbReference>
<dbReference type="Proteomes" id="UP000000493">
    <property type="component" value="Chromosome"/>
</dbReference>
<evidence type="ECO:0000256" key="1">
    <source>
        <dbReference type="ARBA" id="ARBA00022801"/>
    </source>
</evidence>
<evidence type="ECO:0000256" key="2">
    <source>
        <dbReference type="ARBA" id="ARBA00022963"/>
    </source>
</evidence>
<reference evidence="7" key="1">
    <citation type="submission" date="2011-06" db="EMBL/GenBank/DDBJ databases">
        <title>The complete genome of chromosome of Runella slithyformis DSM 19594.</title>
        <authorList>
            <consortium name="US DOE Joint Genome Institute (JGI-PGF)"/>
            <person name="Lucas S."/>
            <person name="Han J."/>
            <person name="Lapidus A."/>
            <person name="Bruce D."/>
            <person name="Goodwin L."/>
            <person name="Pitluck S."/>
            <person name="Peters L."/>
            <person name="Kyrpides N."/>
            <person name="Mavromatis K."/>
            <person name="Ivanova N."/>
            <person name="Ovchinnikova G."/>
            <person name="Zhang X."/>
            <person name="Misra M."/>
            <person name="Detter J.C."/>
            <person name="Tapia R."/>
            <person name="Han C."/>
            <person name="Land M."/>
            <person name="Hauser L."/>
            <person name="Markowitz V."/>
            <person name="Cheng J.-F."/>
            <person name="Hugenholtz P."/>
            <person name="Woyke T."/>
            <person name="Wu D."/>
            <person name="Tindall B."/>
            <person name="Faehrich R."/>
            <person name="Brambilla E."/>
            <person name="Klenk H.-P."/>
            <person name="Eisen J.A."/>
        </authorList>
    </citation>
    <scope>NUCLEOTIDE SEQUENCE [LARGE SCALE GENOMIC DNA]</scope>
    <source>
        <strain evidence="7">ATCC 29530 / DSM 19594 / LMG 11500 / NCIMB 11436 / LSU 4</strain>
    </source>
</reference>
<dbReference type="SUPFAM" id="SSF52151">
    <property type="entry name" value="FabD/lysophospholipase-like"/>
    <property type="match status" value="1"/>
</dbReference>
<dbReference type="PROSITE" id="PS51635">
    <property type="entry name" value="PNPLA"/>
    <property type="match status" value="1"/>
</dbReference>
<evidence type="ECO:0000313" key="7">
    <source>
        <dbReference type="Proteomes" id="UP000000493"/>
    </source>
</evidence>
<reference evidence="6 7" key="2">
    <citation type="journal article" date="2012" name="Stand. Genomic Sci.">
        <title>Complete genome sequence of the aquatic bacterium Runella slithyformis type strain (LSU 4(T)).</title>
        <authorList>
            <person name="Copeland A."/>
            <person name="Zhang X."/>
            <person name="Misra M."/>
            <person name="Lapidus A."/>
            <person name="Nolan M."/>
            <person name="Lucas S."/>
            <person name="Deshpande S."/>
            <person name="Cheng J.F."/>
            <person name="Tapia R."/>
            <person name="Goodwin L.A."/>
            <person name="Pitluck S."/>
            <person name="Liolios K."/>
            <person name="Pagani I."/>
            <person name="Ivanova N."/>
            <person name="Mikhailova N."/>
            <person name="Pati A."/>
            <person name="Chen A."/>
            <person name="Palaniappan K."/>
            <person name="Land M."/>
            <person name="Hauser L."/>
            <person name="Pan C."/>
            <person name="Jeffries C.D."/>
            <person name="Detter J.C."/>
            <person name="Brambilla E.M."/>
            <person name="Rohde M."/>
            <person name="Djao O.D."/>
            <person name="Goker M."/>
            <person name="Sikorski J."/>
            <person name="Tindall B.J."/>
            <person name="Woyke T."/>
            <person name="Bristow J."/>
            <person name="Eisen J.A."/>
            <person name="Markowitz V."/>
            <person name="Hugenholtz P."/>
            <person name="Kyrpides N.C."/>
            <person name="Klenk H.P."/>
            <person name="Mavromatis K."/>
        </authorList>
    </citation>
    <scope>NUCLEOTIDE SEQUENCE [LARGE SCALE GENOMIC DNA]</scope>
    <source>
        <strain evidence="7">ATCC 29530 / DSM 19594 / LMG 11500 / NCIMB 11436 / LSU 4</strain>
    </source>
</reference>
<dbReference type="AlphaFoldDB" id="A0A7U4E4V8"/>
<dbReference type="Gene3D" id="3.40.1090.10">
    <property type="entry name" value="Cytosolic phospholipase A2 catalytic domain"/>
    <property type="match status" value="2"/>
</dbReference>
<name>A0A7U4E4V8_RUNSL</name>
<evidence type="ECO:0000259" key="5">
    <source>
        <dbReference type="PROSITE" id="PS51635"/>
    </source>
</evidence>
<dbReference type="GO" id="GO:0016787">
    <property type="term" value="F:hydrolase activity"/>
    <property type="evidence" value="ECO:0007669"/>
    <property type="project" value="UniProtKB-UniRule"/>
</dbReference>
<evidence type="ECO:0000313" key="6">
    <source>
        <dbReference type="EMBL" id="AEI47694.1"/>
    </source>
</evidence>
<dbReference type="InterPro" id="IPR002641">
    <property type="entry name" value="PNPLA_dom"/>
</dbReference>
<keyword evidence="3 4" id="KW-0443">Lipid metabolism</keyword>
<feature type="active site" description="Nucleophile" evidence="4">
    <location>
        <position position="52"/>
    </location>
</feature>
<proteinExistence type="predicted"/>
<feature type="short sequence motif" description="GXSXG" evidence="4">
    <location>
        <begin position="50"/>
        <end position="54"/>
    </location>
</feature>
<dbReference type="KEGG" id="rsi:Runsl_1267"/>
<evidence type="ECO:0000256" key="3">
    <source>
        <dbReference type="ARBA" id="ARBA00023098"/>
    </source>
</evidence>
<dbReference type="CDD" id="cd07205">
    <property type="entry name" value="Pat_PNPLA6_PNPLA7_NTE1_like"/>
    <property type="match status" value="1"/>
</dbReference>
<dbReference type="EMBL" id="CP002859">
    <property type="protein sequence ID" value="AEI47694.1"/>
    <property type="molecule type" value="Genomic_DNA"/>
</dbReference>
<dbReference type="PANTHER" id="PTHR14226:SF29">
    <property type="entry name" value="NEUROPATHY TARGET ESTERASE SWS"/>
    <property type="match status" value="1"/>
</dbReference>
<gene>
    <name evidence="6" type="ordered locus">Runsl_1267</name>
</gene>
<accession>A0A7U4E4V8</accession>
<dbReference type="GO" id="GO:0016042">
    <property type="term" value="P:lipid catabolic process"/>
    <property type="evidence" value="ECO:0007669"/>
    <property type="project" value="UniProtKB-UniRule"/>
</dbReference>
<protein>
    <submittedName>
        <fullName evidence="6">Patatin</fullName>
    </submittedName>
</protein>
<feature type="short sequence motif" description="DGA/G" evidence="4">
    <location>
        <begin position="164"/>
        <end position="166"/>
    </location>
</feature>